<name>A0A4S5CKF0_9ACTN</name>
<evidence type="ECO:0008006" key="3">
    <source>
        <dbReference type="Google" id="ProtNLM"/>
    </source>
</evidence>
<gene>
    <name evidence="1" type="ORF">E7Y31_20390</name>
</gene>
<protein>
    <recommendedName>
        <fullName evidence="3">Transposase</fullName>
    </recommendedName>
</protein>
<dbReference type="AlphaFoldDB" id="A0A4S5CKF0"/>
<dbReference type="Proteomes" id="UP000305282">
    <property type="component" value="Unassembled WGS sequence"/>
</dbReference>
<keyword evidence="2" id="KW-1185">Reference proteome</keyword>
<sequence>AGYDHVIIDGTVIEADRVRTPGPAEDVDLPDEQRKHNRIHNALRAVGERANALLKYFKALRNVSFAPWKIGLVVKAALVILHTEHRRTT</sequence>
<feature type="non-terminal residue" evidence="1">
    <location>
        <position position="1"/>
    </location>
</feature>
<organism evidence="1 2">
    <name type="scientific">Candidatus Frankia alpina</name>
    <dbReference type="NCBI Taxonomy" id="2699483"/>
    <lineage>
        <taxon>Bacteria</taxon>
        <taxon>Bacillati</taxon>
        <taxon>Actinomycetota</taxon>
        <taxon>Actinomycetes</taxon>
        <taxon>Frankiales</taxon>
        <taxon>Frankiaceae</taxon>
        <taxon>Frankia</taxon>
    </lineage>
</organism>
<reference evidence="1 2" key="1">
    <citation type="submission" date="2019-04" db="EMBL/GenBank/DDBJ databases">
        <title>Draft genome sequences for three unisolated Alnus-infective Frankia Sp+ strains, AgTrS, AiOr and AvVan, the first sequenced Frankia strains able to sporulate in-planta.</title>
        <authorList>
            <person name="Bethencourt L."/>
            <person name="Vautrin F."/>
            <person name="Taib N."/>
            <person name="Dubost A."/>
            <person name="Castro-Garcia L."/>
            <person name="Imbaud O."/>
            <person name="Abrouk D."/>
            <person name="Fournier P."/>
            <person name="Briolay J."/>
            <person name="Nguyen A."/>
            <person name="Normand P."/>
            <person name="Fernandez M.P."/>
            <person name="Brochier-Armanet C."/>
            <person name="Herrera-Belaroussi A."/>
        </authorList>
    </citation>
    <scope>NUCLEOTIDE SEQUENCE [LARGE SCALE GENOMIC DNA]</scope>
    <source>
        <strain evidence="1 2">AvVan</strain>
    </source>
</reference>
<accession>A0A4S5CKF0</accession>
<evidence type="ECO:0000313" key="2">
    <source>
        <dbReference type="Proteomes" id="UP000305282"/>
    </source>
</evidence>
<comment type="caution">
    <text evidence="1">The sequence shown here is derived from an EMBL/GenBank/DDBJ whole genome shotgun (WGS) entry which is preliminary data.</text>
</comment>
<dbReference type="EMBL" id="SSXH01000748">
    <property type="protein sequence ID" value="THJ43576.1"/>
    <property type="molecule type" value="Genomic_DNA"/>
</dbReference>
<proteinExistence type="predicted"/>
<evidence type="ECO:0000313" key="1">
    <source>
        <dbReference type="EMBL" id="THJ43576.1"/>
    </source>
</evidence>